<feature type="chain" id="PRO_5014417433" evidence="1">
    <location>
        <begin position="23"/>
        <end position="141"/>
    </location>
</feature>
<keyword evidence="2" id="KW-0614">Plasmid</keyword>
<reference evidence="2 3" key="2">
    <citation type="journal article" date="2017" name="Genome Biol. Evol.">
        <title>Trajectories and Drivers of Genome Evolution in Surface-Associated Marine Phaeobacter.</title>
        <authorList>
            <person name="Freese H.M."/>
            <person name="Sikorski J."/>
            <person name="Bunk B."/>
            <person name="Scheuner C."/>
            <person name="Meier-Kolthoff J.P."/>
            <person name="Sproer C."/>
            <person name="Gram L."/>
            <person name="Overmann J."/>
        </authorList>
    </citation>
    <scope>NUCLEOTIDE SEQUENCE [LARGE SCALE GENOMIC DNA]</scope>
    <source>
        <strain evidence="2 3">P88</strain>
        <plasmid evidence="3">pp88_e</plasmid>
    </source>
</reference>
<name>A0A2I7KGU3_9RHOB</name>
<dbReference type="Proteomes" id="UP000236447">
    <property type="component" value="Plasmid pP88_e"/>
</dbReference>
<dbReference type="AlphaFoldDB" id="A0A2I7KGU3"/>
<reference evidence="2 3" key="1">
    <citation type="journal article" date="2017" name="Front. Microbiol.">
        <title>Phaeobacter piscinae sp. nov., a species of the Roseobacter group and potential aquaculture probiont.</title>
        <authorList>
            <person name="Sonnenschein E.C."/>
            <person name="Phippen C.B.W."/>
            <person name="Nielsen K.F."/>
            <person name="Mateiu R.V."/>
            <person name="Melchiorsen J."/>
            <person name="Gram L."/>
            <person name="Overmann J."/>
            <person name="Freese H.M."/>
        </authorList>
    </citation>
    <scope>NUCLEOTIDE SEQUENCE [LARGE SCALE GENOMIC DNA]</scope>
    <source>
        <strain evidence="2 3">P88</strain>
        <plasmid evidence="3">pp88_e</plasmid>
    </source>
</reference>
<proteinExistence type="predicted"/>
<geneLocation type="plasmid" evidence="3">
    <name>pp88_e</name>
</geneLocation>
<evidence type="ECO:0000313" key="2">
    <source>
        <dbReference type="EMBL" id="AUR01784.1"/>
    </source>
</evidence>
<evidence type="ECO:0000313" key="3">
    <source>
        <dbReference type="Proteomes" id="UP000236447"/>
    </source>
</evidence>
<dbReference type="RefSeq" id="WP_024099652.1">
    <property type="nucleotide sequence ID" value="NZ_CP010730.1"/>
</dbReference>
<evidence type="ECO:0000256" key="1">
    <source>
        <dbReference type="SAM" id="SignalP"/>
    </source>
</evidence>
<gene>
    <name evidence="2" type="ORF">PhaeoP88_04472</name>
</gene>
<dbReference type="EMBL" id="CP010730">
    <property type="protein sequence ID" value="AUR01784.1"/>
    <property type="molecule type" value="Genomic_DNA"/>
</dbReference>
<feature type="signal peptide" evidence="1">
    <location>
        <begin position="1"/>
        <end position="22"/>
    </location>
</feature>
<protein>
    <submittedName>
        <fullName evidence="2">Uncharacterized protein</fullName>
    </submittedName>
</protein>
<organism evidence="2 3">
    <name type="scientific">Phaeobacter inhibens</name>
    <dbReference type="NCBI Taxonomy" id="221822"/>
    <lineage>
        <taxon>Bacteria</taxon>
        <taxon>Pseudomonadati</taxon>
        <taxon>Pseudomonadota</taxon>
        <taxon>Alphaproteobacteria</taxon>
        <taxon>Rhodobacterales</taxon>
        <taxon>Roseobacteraceae</taxon>
        <taxon>Phaeobacter</taxon>
    </lineage>
</organism>
<accession>A0A2I7KGU3</accession>
<keyword evidence="1" id="KW-0732">Signal</keyword>
<sequence length="141" mass="14931" precursor="true">MKTSLQLSLAMSLIAAATPALAGSQWAQSISRGMTVFSYAEDSYSITLACDPDRVFGDKSNATLSVQFAKHPAPAQVVLLAQSGEQAAFTVENGVVSEFKADEEQWAKMVAIIGEGGDYAFVTSQDSLQLSGMEPIPDMSC</sequence>